<gene>
    <name evidence="2" type="ORF">CLVI_12400</name>
</gene>
<organism evidence="2 3">
    <name type="scientific">Clostridium vincentii</name>
    <dbReference type="NCBI Taxonomy" id="52704"/>
    <lineage>
        <taxon>Bacteria</taxon>
        <taxon>Bacillati</taxon>
        <taxon>Bacillota</taxon>
        <taxon>Clostridia</taxon>
        <taxon>Eubacteriales</taxon>
        <taxon>Clostridiaceae</taxon>
        <taxon>Clostridium</taxon>
    </lineage>
</organism>
<proteinExistence type="predicted"/>
<dbReference type="Pfam" id="PF13472">
    <property type="entry name" value="Lipase_GDSL_2"/>
    <property type="match status" value="1"/>
</dbReference>
<dbReference type="PANTHER" id="PTHR30383:SF5">
    <property type="entry name" value="SGNH HYDROLASE-TYPE ESTERASE DOMAIN-CONTAINING PROTEIN"/>
    <property type="match status" value="1"/>
</dbReference>
<keyword evidence="2" id="KW-0378">Hydrolase</keyword>
<dbReference type="EC" id="3.1.1.2" evidence="2"/>
<dbReference type="OrthoDB" id="9777593at2"/>
<dbReference type="Proteomes" id="UP000239471">
    <property type="component" value="Unassembled WGS sequence"/>
</dbReference>
<evidence type="ECO:0000259" key="1">
    <source>
        <dbReference type="Pfam" id="PF13472"/>
    </source>
</evidence>
<dbReference type="InterPro" id="IPR051532">
    <property type="entry name" value="Ester_Hydrolysis_Enzymes"/>
</dbReference>
<sequence>MNKTFILFGDSLVSGYGVDFKDSWANCLSSFLHIPILNKGINGDTTASMLNRFYIDVSLNIPYELFIMGGTNDLLCGRTVSSIVSNIEEMIKESKCTTYIGIPPFVVKETAEKIFMPSTLYTHCEDSLPLLRTELIKLCTKYSLDYVDFYVLTNNNLDKNIYIDGIHLNELGHALMLKEFLKVVRQ</sequence>
<comment type="caution">
    <text evidence="2">The sequence shown here is derived from an EMBL/GenBank/DDBJ whole genome shotgun (WGS) entry which is preliminary data.</text>
</comment>
<dbReference type="SUPFAM" id="SSF52266">
    <property type="entry name" value="SGNH hydrolase"/>
    <property type="match status" value="1"/>
</dbReference>
<dbReference type="PANTHER" id="PTHR30383">
    <property type="entry name" value="THIOESTERASE 1/PROTEASE 1/LYSOPHOSPHOLIPASE L1"/>
    <property type="match status" value="1"/>
</dbReference>
<dbReference type="RefSeq" id="WP_106059236.1">
    <property type="nucleotide sequence ID" value="NZ_PVXQ01000009.1"/>
</dbReference>
<dbReference type="AlphaFoldDB" id="A0A2T0BH73"/>
<dbReference type="EMBL" id="PVXQ01000009">
    <property type="protein sequence ID" value="PRR83198.1"/>
    <property type="molecule type" value="Genomic_DNA"/>
</dbReference>
<dbReference type="InterPro" id="IPR036514">
    <property type="entry name" value="SGNH_hydro_sf"/>
</dbReference>
<protein>
    <submittedName>
        <fullName evidence="2">Arylesterase</fullName>
        <ecNumber evidence="2">3.1.1.2</ecNumber>
    </submittedName>
</protein>
<keyword evidence="3" id="KW-1185">Reference proteome</keyword>
<evidence type="ECO:0000313" key="3">
    <source>
        <dbReference type="Proteomes" id="UP000239471"/>
    </source>
</evidence>
<evidence type="ECO:0000313" key="2">
    <source>
        <dbReference type="EMBL" id="PRR83198.1"/>
    </source>
</evidence>
<feature type="domain" description="SGNH hydrolase-type esterase" evidence="1">
    <location>
        <begin position="7"/>
        <end position="175"/>
    </location>
</feature>
<dbReference type="InterPro" id="IPR013830">
    <property type="entry name" value="SGNH_hydro"/>
</dbReference>
<name>A0A2T0BH73_9CLOT</name>
<dbReference type="GO" id="GO:0004622">
    <property type="term" value="F:phosphatidylcholine lysophospholipase activity"/>
    <property type="evidence" value="ECO:0007669"/>
    <property type="project" value="TreeGrafter"/>
</dbReference>
<dbReference type="GO" id="GO:0004064">
    <property type="term" value="F:arylesterase activity"/>
    <property type="evidence" value="ECO:0007669"/>
    <property type="project" value="UniProtKB-EC"/>
</dbReference>
<reference evidence="2 3" key="1">
    <citation type="submission" date="2018-03" db="EMBL/GenBank/DDBJ databases">
        <title>Genome sequence of Clostridium vincentii DSM 10228.</title>
        <authorList>
            <person name="Poehlein A."/>
            <person name="Daniel R."/>
        </authorList>
    </citation>
    <scope>NUCLEOTIDE SEQUENCE [LARGE SCALE GENOMIC DNA]</scope>
    <source>
        <strain evidence="2 3">DSM 10228</strain>
    </source>
</reference>
<dbReference type="Gene3D" id="3.40.50.1110">
    <property type="entry name" value="SGNH hydrolase"/>
    <property type="match status" value="1"/>
</dbReference>
<accession>A0A2T0BH73</accession>